<dbReference type="Proteomes" id="UP000621540">
    <property type="component" value="Unassembled WGS sequence"/>
</dbReference>
<gene>
    <name evidence="1" type="ORF">H8Z76_03210</name>
</gene>
<dbReference type="Gene3D" id="3.20.20.80">
    <property type="entry name" value="Glycosidases"/>
    <property type="match status" value="2"/>
</dbReference>
<comment type="caution">
    <text evidence="1">The sequence shown here is derived from an EMBL/GenBank/DDBJ whole genome shotgun (WGS) entry which is preliminary data.</text>
</comment>
<sequence>MKYEIKEGNYAAMGVTRQGRDLVFTFAAKQNQTCAVLLYDRESGKKQFRIELPVEFQAGFLRSVCIRNIDYHKFDYNYEIDGEVVTDPYARKIVGREHWCDKARQGKNVLRGGFDFSVFHWKEQRPKVKKEDMFLYKLHVRGFTMDTSAANRGTFAALQKKIPYLRDLGVTSVELMPVYEFEEIEQKTKDKLPDYVTWKKKAKEKRAETRVNFWGYTRGNYFAPKASFAASDHAAVELKRLIQALHNQGMECILEMFFPAGVPAAEIIDALHYWVLEYHVDGFHLQGENLPVQVIAEDLLLHATKIFYVWFEEAVVAKEDADSHLYFYNDEFEYPIRRMLCGRDASLYEFVNQMRKQQERASYVNYICDNNGFTLADLFSYSEKHNEKNGEKNTDGSSWNYSCNCGAEGETNRKYIKNQRKRLAKNAIAAVFLAQGIPLLFSGDEFGNSQEGNNNAYCQDNAIGWINWKEKGRNRELLEFTRAVIRFRKEHPVFRSPEPMQMCDYKGIGLPDLSYHGEEAWMAGFDPGRQVVGLLYGGGYALRDDATEDDDIYIAFNFHVTEKKLALPKTEKTKGWYRVIDTAREKDAVLDNGVEIEQKQAVIAPQSVAVFVGKR</sequence>
<dbReference type="InterPro" id="IPR013780">
    <property type="entry name" value="Glyco_hydro_b"/>
</dbReference>
<proteinExistence type="predicted"/>
<dbReference type="Gene3D" id="2.60.40.1180">
    <property type="entry name" value="Golgi alpha-mannosidase II"/>
    <property type="match status" value="1"/>
</dbReference>
<protein>
    <submittedName>
        <fullName evidence="1">Glycogen operon protein GlgX</fullName>
    </submittedName>
</protein>
<evidence type="ECO:0000313" key="2">
    <source>
        <dbReference type="Proteomes" id="UP000621540"/>
    </source>
</evidence>
<dbReference type="PANTHER" id="PTHR43002">
    <property type="entry name" value="GLYCOGEN DEBRANCHING ENZYME"/>
    <property type="match status" value="1"/>
</dbReference>
<accession>A0ABR7I844</accession>
<dbReference type="InterPro" id="IPR013783">
    <property type="entry name" value="Ig-like_fold"/>
</dbReference>
<dbReference type="RefSeq" id="WP_186981666.1">
    <property type="nucleotide sequence ID" value="NZ_JACOQH010000002.1"/>
</dbReference>
<dbReference type="SUPFAM" id="SSF51445">
    <property type="entry name" value="(Trans)glycosidases"/>
    <property type="match status" value="1"/>
</dbReference>
<dbReference type="InterPro" id="IPR017853">
    <property type="entry name" value="GH"/>
</dbReference>
<evidence type="ECO:0000313" key="1">
    <source>
        <dbReference type="EMBL" id="MBC5753043.1"/>
    </source>
</evidence>
<dbReference type="EMBL" id="JACOQH010000002">
    <property type="protein sequence ID" value="MBC5753043.1"/>
    <property type="molecule type" value="Genomic_DNA"/>
</dbReference>
<organism evidence="1 2">
    <name type="scientific">Roseburia yibonii</name>
    <dbReference type="NCBI Taxonomy" id="2763063"/>
    <lineage>
        <taxon>Bacteria</taxon>
        <taxon>Bacillati</taxon>
        <taxon>Bacillota</taxon>
        <taxon>Clostridia</taxon>
        <taxon>Lachnospirales</taxon>
        <taxon>Lachnospiraceae</taxon>
        <taxon>Roseburia</taxon>
    </lineage>
</organism>
<keyword evidence="2" id="KW-1185">Reference proteome</keyword>
<reference evidence="1 2" key="1">
    <citation type="submission" date="2020-08" db="EMBL/GenBank/DDBJ databases">
        <title>Genome public.</title>
        <authorList>
            <person name="Liu C."/>
            <person name="Sun Q."/>
        </authorList>
    </citation>
    <scope>NUCLEOTIDE SEQUENCE [LARGE SCALE GENOMIC DNA]</scope>
    <source>
        <strain evidence="1 2">BX0805</strain>
    </source>
</reference>
<dbReference type="SUPFAM" id="SSF51011">
    <property type="entry name" value="Glycosyl hydrolase domain"/>
    <property type="match status" value="1"/>
</dbReference>
<dbReference type="Gene3D" id="2.60.40.10">
    <property type="entry name" value="Immunoglobulins"/>
    <property type="match status" value="1"/>
</dbReference>
<name>A0ABR7I844_9FIRM</name>